<dbReference type="Proteomes" id="UP000232883">
    <property type="component" value="Chromosome"/>
</dbReference>
<name>A0A2K8ZB15_9BACT</name>
<sequence length="69" mass="8108">MAKFLALRGYILYNVKKTDSIHSMFKNNVFSLIKPVFSTYQTCFLAYQTCFLAYQTCFLAYQTCFLAYI</sequence>
<dbReference type="KEGG" id="spir:CWM47_37790"/>
<evidence type="ECO:0000313" key="1">
    <source>
        <dbReference type="EMBL" id="AUD07072.1"/>
    </source>
</evidence>
<proteinExistence type="predicted"/>
<dbReference type="EMBL" id="CP025096">
    <property type="protein sequence ID" value="AUD07072.1"/>
    <property type="molecule type" value="Genomic_DNA"/>
</dbReference>
<accession>A0A2K8ZB15</accession>
<protein>
    <submittedName>
        <fullName evidence="1">Uncharacterized protein</fullName>
    </submittedName>
</protein>
<keyword evidence="2" id="KW-1185">Reference proteome</keyword>
<organism evidence="1 2">
    <name type="scientific">Spirosoma pollinicola</name>
    <dbReference type="NCBI Taxonomy" id="2057025"/>
    <lineage>
        <taxon>Bacteria</taxon>
        <taxon>Pseudomonadati</taxon>
        <taxon>Bacteroidota</taxon>
        <taxon>Cytophagia</taxon>
        <taxon>Cytophagales</taxon>
        <taxon>Cytophagaceae</taxon>
        <taxon>Spirosoma</taxon>
    </lineage>
</organism>
<evidence type="ECO:0000313" key="2">
    <source>
        <dbReference type="Proteomes" id="UP000232883"/>
    </source>
</evidence>
<reference evidence="1 2" key="1">
    <citation type="submission" date="2017-11" db="EMBL/GenBank/DDBJ databases">
        <title>Taxonomic description and genome sequences of Spirosoma HA7 sp. nov., isolated from pollen microhabitat of Corylus avellana.</title>
        <authorList>
            <person name="Ambika Manirajan B."/>
            <person name="Suarez C."/>
            <person name="Ratering S."/>
            <person name="Geissler-Plaum R."/>
            <person name="Cardinale M."/>
            <person name="Sylvia S."/>
        </authorList>
    </citation>
    <scope>NUCLEOTIDE SEQUENCE [LARGE SCALE GENOMIC DNA]</scope>
    <source>
        <strain evidence="1 2">HA7</strain>
    </source>
</reference>
<gene>
    <name evidence="1" type="ORF">CWM47_37790</name>
</gene>
<dbReference type="AlphaFoldDB" id="A0A2K8ZB15"/>